<sequence length="543" mass="61903">MNKLAAQYSRRRIFSLAQLLNRWAIVVLVGSLVGSLACRAAAEQSAVNPEANHTRISPASRPTHPVGSVATAAASSSVHKPPWSSYLPSTFVHHRACESFGALLDQGWTTHDLELRLVQMKESIVKMKSRELSLRRRQLSCLFWQLHDAHKLVHMEMGRKLIEFLKETMMVYWRVYRDRSRKKLWMYHFHISKAGGTSFCNLARRNGCMVPGLGDVPEQHRLHGRNCFTNALDDGTSWNPANVGAMSNANEHARSCTMRKDLFARFGITYEANEKWASEPDDDPTCSEHALSFLVLRDPVERAVSMVTNASPALRRHRECIGIDPKNRSRSVFDPDCVLEHKFYATDNYQVRMLGGFRAANRPLGGVMIKDVKQAMVVARMVDTLFIQHGGEPRYRASDAAHLSLALGFDVYRGFNVNTSRERHLRTDFMFTEQHYATLTERNKREYGLFRYAKALWDLDHFLMHHTERVCTRLLPPGTSDTYYYSITCRKLRADVDPLRQNNGMDLGLRGMWRPAACGCGFIGMTHKPRPECLDVFDKQLPG</sequence>
<protein>
    <submittedName>
        <fullName evidence="2">Uncharacterized protein</fullName>
    </submittedName>
</protein>
<evidence type="ECO:0000313" key="2">
    <source>
        <dbReference type="EMBL" id="KAA8494201.1"/>
    </source>
</evidence>
<dbReference type="InterPro" id="IPR027417">
    <property type="entry name" value="P-loop_NTPase"/>
</dbReference>
<comment type="caution">
    <text evidence="2">The sequence shown here is derived from an EMBL/GenBank/DDBJ whole genome shotgun (WGS) entry which is preliminary data.</text>
</comment>
<dbReference type="Gene3D" id="3.40.50.300">
    <property type="entry name" value="P-loop containing nucleotide triphosphate hydrolases"/>
    <property type="match status" value="1"/>
</dbReference>
<gene>
    <name evidence="2" type="ORF">FVE85_4176</name>
</gene>
<evidence type="ECO:0000313" key="3">
    <source>
        <dbReference type="Proteomes" id="UP000324585"/>
    </source>
</evidence>
<dbReference type="OrthoDB" id="529546at2759"/>
<name>A0A5J4YRS9_PORPP</name>
<feature type="region of interest" description="Disordered" evidence="1">
    <location>
        <begin position="47"/>
        <end position="71"/>
    </location>
</feature>
<organism evidence="2 3">
    <name type="scientific">Porphyridium purpureum</name>
    <name type="common">Red alga</name>
    <name type="synonym">Porphyridium cruentum</name>
    <dbReference type="NCBI Taxonomy" id="35688"/>
    <lineage>
        <taxon>Eukaryota</taxon>
        <taxon>Rhodophyta</taxon>
        <taxon>Bangiophyceae</taxon>
        <taxon>Porphyridiales</taxon>
        <taxon>Porphyridiaceae</taxon>
        <taxon>Porphyridium</taxon>
    </lineage>
</organism>
<reference evidence="3" key="1">
    <citation type="journal article" date="2019" name="Nat. Commun.">
        <title>Expansion of phycobilisome linker gene families in mesophilic red algae.</title>
        <authorList>
            <person name="Lee J."/>
            <person name="Kim D."/>
            <person name="Bhattacharya D."/>
            <person name="Yoon H.S."/>
        </authorList>
    </citation>
    <scope>NUCLEOTIDE SEQUENCE [LARGE SCALE GENOMIC DNA]</scope>
    <source>
        <strain evidence="3">CCMP 1328</strain>
    </source>
</reference>
<proteinExistence type="predicted"/>
<dbReference type="Proteomes" id="UP000324585">
    <property type="component" value="Unassembled WGS sequence"/>
</dbReference>
<evidence type="ECO:0000256" key="1">
    <source>
        <dbReference type="SAM" id="MobiDB-lite"/>
    </source>
</evidence>
<keyword evidence="3" id="KW-1185">Reference proteome</keyword>
<accession>A0A5J4YRS9</accession>
<dbReference type="EMBL" id="VRMN01000005">
    <property type="protein sequence ID" value="KAA8494201.1"/>
    <property type="molecule type" value="Genomic_DNA"/>
</dbReference>
<dbReference type="AlphaFoldDB" id="A0A5J4YRS9"/>